<dbReference type="AlphaFoldDB" id="A0A814NXF1"/>
<dbReference type="Proteomes" id="UP000663860">
    <property type="component" value="Unassembled WGS sequence"/>
</dbReference>
<keyword evidence="2" id="KW-0479">Metal-binding</keyword>
<keyword evidence="4" id="KW-0862">Zinc</keyword>
<evidence type="ECO:0000313" key="9">
    <source>
        <dbReference type="EMBL" id="CAF1099412.1"/>
    </source>
</evidence>
<dbReference type="GO" id="GO:0048205">
    <property type="term" value="P:COPI coating of Golgi vesicle"/>
    <property type="evidence" value="ECO:0007669"/>
    <property type="project" value="TreeGrafter"/>
</dbReference>
<protein>
    <recommendedName>
        <fullName evidence="8">Arf-GAP domain-containing protein</fullName>
    </recommendedName>
</protein>
<dbReference type="Pfam" id="PF01412">
    <property type="entry name" value="ArfGap"/>
    <property type="match status" value="1"/>
</dbReference>
<dbReference type="Gene3D" id="1.10.220.150">
    <property type="entry name" value="Arf GTPase activating protein"/>
    <property type="match status" value="1"/>
</dbReference>
<feature type="domain" description="Arf-GAP" evidence="8">
    <location>
        <begin position="10"/>
        <end position="117"/>
    </location>
</feature>
<dbReference type="PRINTS" id="PR00405">
    <property type="entry name" value="REVINTRACTNG"/>
</dbReference>
<accession>A0A814NXF1</accession>
<feature type="compositionally biased region" description="Low complexity" evidence="7">
    <location>
        <begin position="417"/>
        <end position="452"/>
    </location>
</feature>
<dbReference type="InterPro" id="IPR037278">
    <property type="entry name" value="ARFGAP/RecO"/>
</dbReference>
<evidence type="ECO:0000256" key="5">
    <source>
        <dbReference type="PROSITE-ProRule" id="PRU00288"/>
    </source>
</evidence>
<dbReference type="GO" id="GO:0000139">
    <property type="term" value="C:Golgi membrane"/>
    <property type="evidence" value="ECO:0007669"/>
    <property type="project" value="GOC"/>
</dbReference>
<feature type="compositionally biased region" description="Basic and acidic residues" evidence="7">
    <location>
        <begin position="368"/>
        <end position="388"/>
    </location>
</feature>
<name>A0A814NXF1_9BILA</name>
<sequence>MEEPTKTDIDAIFKRLKTLPANKTCFDCNTKNPTWASVTYGVFLCIDCSARHRGLGVHLSFVRSTNLDTSWGWLQLRAMQVGGNANAETFFEQHGCQTKDTQQKYTSRAAQLYREKLHQLATKAMKQYGTKLLLDDGTKTERTNSQSEKKEDDFFHAHTQVSNLASWDDNTVASLHSSNQSLDKSEQQTEGPSVDPNVFNSEGGTKTLDPKKSTIGQRRAPAPKKKGFGAQKVSTDFKELERNVQEQEKYREQQAHLEIKNREETEKQMEKQMAHMKFAYQDMNKQRDVEEAKLKISNPKKAEQMERLGMGFGNRTGVSHSAMTDMQTIQQEGVTTTRNISLAPRNRDFFDEFEPAGFSSRSNYDMPPSRDNDRYNDDSKIPDDDLFKPKSSSKGMDSFSADWEVADRKASPTDFRSSGTNSSSYSNYGNSNMSSGDYGSKSTNQSSTSYSKANDGDAQKRFSNAKAISSDQFFNKESDNDRNNGMSRFQGNTSISSEDYFGDPNKKQQDRSSYPSVDIASMKTDFKDGVSKAANKLSSLASSVMSSIQYTIARQFSIKKEKFEIISDSKSICTVRASHSKEQKGQFKIKLSNPTSKRFINESCIIESDPNTPRNYLIYIKNSDTNTKTLFGQLYYELCSYNNYLYTIIIGKKLYKVRSCDLKNRRLAIIDTVEQVNNSQSDQYTALQCPETLFQVIDSFSKTNQTYHVTISDKEKQFGYLAIVILLDLHECQRS</sequence>
<feature type="coiled-coil region" evidence="6">
    <location>
        <begin position="230"/>
        <end position="267"/>
    </location>
</feature>
<keyword evidence="3 5" id="KW-0863">Zinc-finger</keyword>
<evidence type="ECO:0000256" key="2">
    <source>
        <dbReference type="ARBA" id="ARBA00022723"/>
    </source>
</evidence>
<dbReference type="GO" id="GO:0005096">
    <property type="term" value="F:GTPase activator activity"/>
    <property type="evidence" value="ECO:0007669"/>
    <property type="project" value="UniProtKB-KW"/>
</dbReference>
<dbReference type="PANTHER" id="PTHR45686:SF4">
    <property type="entry name" value="ADP-RIBOSYLATION FACTOR GTPASE ACTIVATING PROTEIN 3, ISOFORM H"/>
    <property type="match status" value="1"/>
</dbReference>
<dbReference type="InterPro" id="IPR038508">
    <property type="entry name" value="ArfGAP_dom_sf"/>
</dbReference>
<organism evidence="9 10">
    <name type="scientific">Adineta steineri</name>
    <dbReference type="NCBI Taxonomy" id="433720"/>
    <lineage>
        <taxon>Eukaryota</taxon>
        <taxon>Metazoa</taxon>
        <taxon>Spiralia</taxon>
        <taxon>Gnathifera</taxon>
        <taxon>Rotifera</taxon>
        <taxon>Eurotatoria</taxon>
        <taxon>Bdelloidea</taxon>
        <taxon>Adinetida</taxon>
        <taxon>Adinetidae</taxon>
        <taxon>Adineta</taxon>
    </lineage>
</organism>
<dbReference type="PANTHER" id="PTHR45686">
    <property type="entry name" value="ADP-RIBOSYLATION FACTOR GTPASE ACTIVATING PROTEIN 3, ISOFORM H-RELATED"/>
    <property type="match status" value="1"/>
</dbReference>
<keyword evidence="6" id="KW-0175">Coiled coil</keyword>
<dbReference type="FunFam" id="1.10.220.150:FF:000004">
    <property type="entry name" value="Putative ADP-ribosylation factor GTPase-activating protein 2"/>
    <property type="match status" value="1"/>
</dbReference>
<dbReference type="PROSITE" id="PS50115">
    <property type="entry name" value="ARFGAP"/>
    <property type="match status" value="1"/>
</dbReference>
<keyword evidence="1" id="KW-0343">GTPase activation</keyword>
<dbReference type="EMBL" id="CAJNOE010000261">
    <property type="protein sequence ID" value="CAF1099412.1"/>
    <property type="molecule type" value="Genomic_DNA"/>
</dbReference>
<evidence type="ECO:0000256" key="4">
    <source>
        <dbReference type="ARBA" id="ARBA00022833"/>
    </source>
</evidence>
<evidence type="ECO:0000259" key="8">
    <source>
        <dbReference type="PROSITE" id="PS50115"/>
    </source>
</evidence>
<evidence type="ECO:0000313" key="10">
    <source>
        <dbReference type="Proteomes" id="UP000663860"/>
    </source>
</evidence>
<evidence type="ECO:0000256" key="7">
    <source>
        <dbReference type="SAM" id="MobiDB-lite"/>
    </source>
</evidence>
<evidence type="ECO:0000256" key="1">
    <source>
        <dbReference type="ARBA" id="ARBA00022468"/>
    </source>
</evidence>
<evidence type="ECO:0000256" key="3">
    <source>
        <dbReference type="ARBA" id="ARBA00022771"/>
    </source>
</evidence>
<evidence type="ECO:0000256" key="6">
    <source>
        <dbReference type="SAM" id="Coils"/>
    </source>
</evidence>
<dbReference type="InterPro" id="IPR001164">
    <property type="entry name" value="ArfGAP_dom"/>
</dbReference>
<dbReference type="GO" id="GO:0008270">
    <property type="term" value="F:zinc ion binding"/>
    <property type="evidence" value="ECO:0007669"/>
    <property type="project" value="UniProtKB-KW"/>
</dbReference>
<feature type="compositionally biased region" description="Polar residues" evidence="7">
    <location>
        <begin position="483"/>
        <end position="497"/>
    </location>
</feature>
<dbReference type="CDD" id="cd08959">
    <property type="entry name" value="ArfGap_ArfGap1_like"/>
    <property type="match status" value="1"/>
</dbReference>
<comment type="caution">
    <text evidence="9">The sequence shown here is derived from an EMBL/GenBank/DDBJ whole genome shotgun (WGS) entry which is preliminary data.</text>
</comment>
<proteinExistence type="predicted"/>
<feature type="region of interest" description="Disordered" evidence="7">
    <location>
        <begin position="175"/>
        <end position="230"/>
    </location>
</feature>
<dbReference type="SMART" id="SM00105">
    <property type="entry name" value="ArfGap"/>
    <property type="match status" value="1"/>
</dbReference>
<gene>
    <name evidence="9" type="ORF">IZO911_LOCUS22956</name>
</gene>
<feature type="region of interest" description="Disordered" evidence="7">
    <location>
        <begin position="353"/>
        <end position="515"/>
    </location>
</feature>
<reference evidence="9" key="1">
    <citation type="submission" date="2021-02" db="EMBL/GenBank/DDBJ databases">
        <authorList>
            <person name="Nowell W R."/>
        </authorList>
    </citation>
    <scope>NUCLEOTIDE SEQUENCE</scope>
</reference>
<dbReference type="SUPFAM" id="SSF57863">
    <property type="entry name" value="ArfGap/RecO-like zinc finger"/>
    <property type="match status" value="1"/>
</dbReference>